<evidence type="ECO:0000256" key="2">
    <source>
        <dbReference type="SAM" id="Phobius"/>
    </source>
</evidence>
<dbReference type="Proteomes" id="UP000533469">
    <property type="component" value="Unassembled WGS sequence"/>
</dbReference>
<accession>A0A839Z8M7</accession>
<reference evidence="3 4" key="1">
    <citation type="submission" date="2020-08" db="EMBL/GenBank/DDBJ databases">
        <title>Genomic Encyclopedia of Type Strains, Phase IV (KMG-IV): sequencing the most valuable type-strain genomes for metagenomic binning, comparative biology and taxonomic classification.</title>
        <authorList>
            <person name="Goeker M."/>
        </authorList>
    </citation>
    <scope>NUCLEOTIDE SEQUENCE [LARGE SCALE GENOMIC DNA]</scope>
    <source>
        <strain evidence="3 4">DSM 5895</strain>
    </source>
</reference>
<keyword evidence="4" id="KW-1185">Reference proteome</keyword>
<keyword evidence="2" id="KW-0472">Membrane</keyword>
<dbReference type="EMBL" id="JACICD010000002">
    <property type="protein sequence ID" value="MBB3770625.1"/>
    <property type="molecule type" value="Genomic_DNA"/>
</dbReference>
<proteinExistence type="predicted"/>
<comment type="caution">
    <text evidence="3">The sequence shown here is derived from an EMBL/GenBank/DDBJ whole genome shotgun (WGS) entry which is preliminary data.</text>
</comment>
<organism evidence="3 4">
    <name type="scientific">Ancylobacter tetraedralis</name>
    <dbReference type="NCBI Taxonomy" id="217068"/>
    <lineage>
        <taxon>Bacteria</taxon>
        <taxon>Pseudomonadati</taxon>
        <taxon>Pseudomonadota</taxon>
        <taxon>Alphaproteobacteria</taxon>
        <taxon>Hyphomicrobiales</taxon>
        <taxon>Xanthobacteraceae</taxon>
        <taxon>Ancylobacter</taxon>
    </lineage>
</organism>
<evidence type="ECO:0000313" key="3">
    <source>
        <dbReference type="EMBL" id="MBB3770625.1"/>
    </source>
</evidence>
<feature type="compositionally biased region" description="Pro residues" evidence="1">
    <location>
        <begin position="14"/>
        <end position="23"/>
    </location>
</feature>
<gene>
    <name evidence="3" type="ORF">FHS55_001220</name>
</gene>
<keyword evidence="2" id="KW-0812">Transmembrane</keyword>
<feature type="transmembrane region" description="Helical" evidence="2">
    <location>
        <begin position="52"/>
        <end position="76"/>
    </location>
</feature>
<name>A0A839Z8M7_9HYPH</name>
<evidence type="ECO:0000256" key="1">
    <source>
        <dbReference type="SAM" id="MobiDB-lite"/>
    </source>
</evidence>
<dbReference type="AlphaFoldDB" id="A0A839Z8M7"/>
<feature type="region of interest" description="Disordered" evidence="1">
    <location>
        <begin position="1"/>
        <end position="23"/>
    </location>
</feature>
<feature type="compositionally biased region" description="Low complexity" evidence="1">
    <location>
        <begin position="1"/>
        <end position="13"/>
    </location>
</feature>
<protein>
    <submittedName>
        <fullName evidence="3">Uncharacterized protein</fullName>
    </submittedName>
</protein>
<keyword evidence="2" id="KW-1133">Transmembrane helix</keyword>
<dbReference type="RefSeq" id="WP_183189284.1">
    <property type="nucleotide sequence ID" value="NZ_JACICD010000002.1"/>
</dbReference>
<evidence type="ECO:0000313" key="4">
    <source>
        <dbReference type="Proteomes" id="UP000533469"/>
    </source>
</evidence>
<sequence>MATRPLSPLSTAPSAPPVREPVPAHPEEIKAVFEARLGRFATFQASARVTPAGVVTAGIAGTALLFGVAAVLRACLRR</sequence>